<comment type="caution">
    <text evidence="3">The sequence shown here is derived from an EMBL/GenBank/DDBJ whole genome shotgun (WGS) entry which is preliminary data.</text>
</comment>
<evidence type="ECO:0000256" key="1">
    <source>
        <dbReference type="SAM" id="MobiDB-lite"/>
    </source>
</evidence>
<organism evidence="3 4">
    <name type="scientific">Rudaeicoccus suwonensis</name>
    <dbReference type="NCBI Taxonomy" id="657409"/>
    <lineage>
        <taxon>Bacteria</taxon>
        <taxon>Bacillati</taxon>
        <taxon>Actinomycetota</taxon>
        <taxon>Actinomycetes</taxon>
        <taxon>Micrococcales</taxon>
        <taxon>Dermacoccaceae</taxon>
        <taxon>Rudaeicoccus</taxon>
    </lineage>
</organism>
<dbReference type="RefSeq" id="WP_145224661.1">
    <property type="nucleotide sequence ID" value="NZ_VIVQ01000001.1"/>
</dbReference>
<evidence type="ECO:0000313" key="4">
    <source>
        <dbReference type="Proteomes" id="UP000318297"/>
    </source>
</evidence>
<keyword evidence="4" id="KW-1185">Reference proteome</keyword>
<reference evidence="3 4" key="1">
    <citation type="submission" date="2019-06" db="EMBL/GenBank/DDBJ databases">
        <title>Sequencing the genomes of 1000 actinobacteria strains.</title>
        <authorList>
            <person name="Klenk H.-P."/>
        </authorList>
    </citation>
    <scope>NUCLEOTIDE SEQUENCE [LARGE SCALE GENOMIC DNA]</scope>
    <source>
        <strain evidence="3 4">DSM 19560</strain>
    </source>
</reference>
<name>A0A561E726_9MICO</name>
<dbReference type="EMBL" id="VIVQ01000001">
    <property type="protein sequence ID" value="TWE11411.1"/>
    <property type="molecule type" value="Genomic_DNA"/>
</dbReference>
<proteinExistence type="predicted"/>
<sequence length="99" mass="9947">MTIDHVPSLPETPLPASAADAAPAAPGTAGDLLASAQAFLQSLDAWPAAMHHLGDADLSALAAVMLHLSRRAETITAVATIDAAERGTIAQSTAASITH</sequence>
<feature type="compositionally biased region" description="Low complexity" evidence="1">
    <location>
        <begin position="14"/>
        <end position="28"/>
    </location>
</feature>
<protein>
    <submittedName>
        <fullName evidence="3">Uncharacterized protein</fullName>
    </submittedName>
</protein>
<dbReference type="AlphaFoldDB" id="A0A561E726"/>
<gene>
    <name evidence="3" type="ORF">BKA23_0177</name>
    <name evidence="2" type="ORF">BKA23_2576</name>
</gene>
<evidence type="ECO:0000313" key="2">
    <source>
        <dbReference type="EMBL" id="TWE10222.1"/>
    </source>
</evidence>
<dbReference type="Proteomes" id="UP000318297">
    <property type="component" value="Unassembled WGS sequence"/>
</dbReference>
<accession>A0A561E726</accession>
<evidence type="ECO:0000313" key="3">
    <source>
        <dbReference type="EMBL" id="TWE11411.1"/>
    </source>
</evidence>
<feature type="region of interest" description="Disordered" evidence="1">
    <location>
        <begin position="1"/>
        <end position="28"/>
    </location>
</feature>
<dbReference type="EMBL" id="VIVQ01000002">
    <property type="protein sequence ID" value="TWE10222.1"/>
    <property type="molecule type" value="Genomic_DNA"/>
</dbReference>